<organism evidence="1 3">
    <name type="scientific">Actinobacteria bacterium BACL2 MAG-121220-bin52</name>
    <dbReference type="NCBI Taxonomy" id="1655573"/>
    <lineage>
        <taxon>Bacteria</taxon>
        <taxon>Bacillati</taxon>
        <taxon>Actinomycetota</taxon>
        <taxon>Actinomycetes</taxon>
        <taxon>Actinomycetes incertae sedis</taxon>
        <taxon>ac1 cluster</taxon>
    </lineage>
</organism>
<accession>A0A0R2P3N8</accession>
<sequence>MVIDGSFLTRTVEFISNHLEGHLVGLTLELPEKMLGYWGEFAPFLEAGIESGLSGFWLLQC</sequence>
<dbReference type="EMBL" id="LIAX01000278">
    <property type="protein sequence ID" value="KRO31605.1"/>
    <property type="molecule type" value="Genomic_DNA"/>
</dbReference>
<gene>
    <name evidence="2" type="ORF">ABR65_04585</name>
    <name evidence="1" type="ORF">ABR65_04595</name>
</gene>
<evidence type="ECO:0000313" key="3">
    <source>
        <dbReference type="Proteomes" id="UP000054017"/>
    </source>
</evidence>
<dbReference type="AlphaFoldDB" id="A0A0R2P3N8"/>
<proteinExistence type="predicted"/>
<evidence type="ECO:0000313" key="2">
    <source>
        <dbReference type="EMBL" id="KRO31605.1"/>
    </source>
</evidence>
<reference evidence="1 3" key="1">
    <citation type="submission" date="2015-10" db="EMBL/GenBank/DDBJ databases">
        <title>Metagenome-Assembled Genomes uncover a global brackish microbiome.</title>
        <authorList>
            <person name="Hugerth L.W."/>
            <person name="Larsson J."/>
            <person name="Alneberg J."/>
            <person name="Lindh M.V."/>
            <person name="Legrand C."/>
            <person name="Pinhassi J."/>
            <person name="Andersson A.F."/>
        </authorList>
    </citation>
    <scope>NUCLEOTIDE SEQUENCE [LARGE SCALE GENOMIC DNA]</scope>
    <source>
        <strain evidence="1">BACL2 MAG-121220-bin52</strain>
    </source>
</reference>
<dbReference type="EMBL" id="LIAX01000279">
    <property type="protein sequence ID" value="KRO31602.1"/>
    <property type="molecule type" value="Genomic_DNA"/>
</dbReference>
<comment type="caution">
    <text evidence="1">The sequence shown here is derived from an EMBL/GenBank/DDBJ whole genome shotgun (WGS) entry which is preliminary data.</text>
</comment>
<protein>
    <submittedName>
        <fullName evidence="1">Uncharacterized protein</fullName>
    </submittedName>
</protein>
<dbReference type="Proteomes" id="UP000054017">
    <property type="component" value="Unassembled WGS sequence"/>
</dbReference>
<evidence type="ECO:0000313" key="1">
    <source>
        <dbReference type="EMBL" id="KRO31602.1"/>
    </source>
</evidence>
<name>A0A0R2P3N8_9ACTN</name>